<dbReference type="Pfam" id="PF02321">
    <property type="entry name" value="OEP"/>
    <property type="match status" value="2"/>
</dbReference>
<dbReference type="GO" id="GO:0015288">
    <property type="term" value="F:porin activity"/>
    <property type="evidence" value="ECO:0007669"/>
    <property type="project" value="TreeGrafter"/>
</dbReference>
<evidence type="ECO:0000256" key="5">
    <source>
        <dbReference type="ARBA" id="ARBA00022692"/>
    </source>
</evidence>
<keyword evidence="5" id="KW-0812">Transmembrane</keyword>
<dbReference type="SUPFAM" id="SSF56954">
    <property type="entry name" value="Outer membrane efflux proteins (OEP)"/>
    <property type="match status" value="1"/>
</dbReference>
<dbReference type="Gene3D" id="1.20.1600.10">
    <property type="entry name" value="Outer membrane efflux proteins (OEP)"/>
    <property type="match status" value="1"/>
</dbReference>
<keyword evidence="10" id="KW-1185">Reference proteome</keyword>
<comment type="caution">
    <text evidence="9">The sequence shown here is derived from an EMBL/GenBank/DDBJ whole genome shotgun (WGS) entry which is preliminary data.</text>
</comment>
<dbReference type="EMBL" id="QWLA01000023">
    <property type="protein sequence ID" value="RIH87037.1"/>
    <property type="molecule type" value="Genomic_DNA"/>
</dbReference>
<dbReference type="RefSeq" id="WP_119276968.1">
    <property type="nucleotide sequence ID" value="NZ_QWLA01000023.1"/>
</dbReference>
<keyword evidence="6" id="KW-0472">Membrane</keyword>
<dbReference type="PANTHER" id="PTHR30026">
    <property type="entry name" value="OUTER MEMBRANE PROTEIN TOLC"/>
    <property type="match status" value="1"/>
</dbReference>
<comment type="subcellular location">
    <subcellularLocation>
        <location evidence="1">Cell outer membrane</location>
    </subcellularLocation>
</comment>
<dbReference type="GO" id="GO:0015562">
    <property type="term" value="F:efflux transmembrane transporter activity"/>
    <property type="evidence" value="ECO:0007669"/>
    <property type="project" value="InterPro"/>
</dbReference>
<dbReference type="OrthoDB" id="25690at2"/>
<evidence type="ECO:0000256" key="3">
    <source>
        <dbReference type="ARBA" id="ARBA00022448"/>
    </source>
</evidence>
<evidence type="ECO:0000256" key="1">
    <source>
        <dbReference type="ARBA" id="ARBA00004442"/>
    </source>
</evidence>
<sequence>MRRSWIGVLGVLWGASSLGQAQGLSLEAALAALPRTVEWQNAELAYESALRSLEAAQAAVGLKVTGSGSYSLGGSQSASSSTSGQNLSLGASASMTVLPWSSAYDSIASAQRALERAALTRRDSRNSLVINLTSQYFALRQAQQAEALAQATLRLRENQLRVAQARYQAGQASFTDFLSAQQDLDSARLDAASASGNLEIARQALASTLGLAPAALSSLSTAPSAPTLPSTPLESLIEQAMSRRSDVLAALSRLQDAQASLASAQRDRWLPDASLSLSYSNGASGSSGGGSTSVTAGLNFKSGSASLGTSIPLVSSATSTGTSVSSWNLGLSLALPVLAPSSDAQLSNAQTALELAQLSLQSARRSAELDVRQKYLAAQSALAKVSLAQGALSSAAKNLETAEARLKAGTGTALEVQSAQVGRQQAQNNLEATTAQAYLAWLNLHSALGADLTALASPHGGNP</sequence>
<name>A0A399EQW5_9DEIN</name>
<evidence type="ECO:0000313" key="9">
    <source>
        <dbReference type="EMBL" id="RIH87037.1"/>
    </source>
</evidence>
<feature type="signal peptide" evidence="8">
    <location>
        <begin position="1"/>
        <end position="21"/>
    </location>
</feature>
<evidence type="ECO:0000256" key="2">
    <source>
        <dbReference type="ARBA" id="ARBA00007613"/>
    </source>
</evidence>
<dbReference type="Proteomes" id="UP000265341">
    <property type="component" value="Unassembled WGS sequence"/>
</dbReference>
<dbReference type="InterPro" id="IPR003423">
    <property type="entry name" value="OMP_efflux"/>
</dbReference>
<evidence type="ECO:0000256" key="6">
    <source>
        <dbReference type="ARBA" id="ARBA00023136"/>
    </source>
</evidence>
<keyword evidence="4" id="KW-1134">Transmembrane beta strand</keyword>
<organism evidence="9 10">
    <name type="scientific">Calidithermus roseus</name>
    <dbReference type="NCBI Taxonomy" id="1644118"/>
    <lineage>
        <taxon>Bacteria</taxon>
        <taxon>Thermotogati</taxon>
        <taxon>Deinococcota</taxon>
        <taxon>Deinococci</taxon>
        <taxon>Thermales</taxon>
        <taxon>Thermaceae</taxon>
        <taxon>Calidithermus</taxon>
    </lineage>
</organism>
<dbReference type="PANTHER" id="PTHR30026:SF20">
    <property type="entry name" value="OUTER MEMBRANE PROTEIN TOLC"/>
    <property type="match status" value="1"/>
</dbReference>
<evidence type="ECO:0000256" key="4">
    <source>
        <dbReference type="ARBA" id="ARBA00022452"/>
    </source>
</evidence>
<proteinExistence type="inferred from homology"/>
<dbReference type="AlphaFoldDB" id="A0A399EQW5"/>
<keyword evidence="8" id="KW-0732">Signal</keyword>
<keyword evidence="7" id="KW-0998">Cell outer membrane</keyword>
<comment type="similarity">
    <text evidence="2">Belongs to the outer membrane factor (OMF) (TC 1.B.17) family.</text>
</comment>
<keyword evidence="3" id="KW-0813">Transport</keyword>
<gene>
    <name evidence="9" type="primary">tolC</name>
    <name evidence="9" type="ORF">Mrose_01471</name>
</gene>
<protein>
    <submittedName>
        <fullName evidence="9">Outer membrane protein TolC</fullName>
    </submittedName>
</protein>
<dbReference type="GO" id="GO:1990281">
    <property type="term" value="C:efflux pump complex"/>
    <property type="evidence" value="ECO:0007669"/>
    <property type="project" value="TreeGrafter"/>
</dbReference>
<feature type="chain" id="PRO_5017262566" evidence="8">
    <location>
        <begin position="22"/>
        <end position="463"/>
    </location>
</feature>
<evidence type="ECO:0000256" key="7">
    <source>
        <dbReference type="ARBA" id="ARBA00023237"/>
    </source>
</evidence>
<evidence type="ECO:0000313" key="10">
    <source>
        <dbReference type="Proteomes" id="UP000265341"/>
    </source>
</evidence>
<accession>A0A399EQW5</accession>
<reference evidence="9 10" key="1">
    <citation type="submission" date="2018-08" db="EMBL/GenBank/DDBJ databases">
        <title>Meiothermus roseus NBRC 110900 genome sequencing project.</title>
        <authorList>
            <person name="Da Costa M.S."/>
            <person name="Albuquerque L."/>
            <person name="Raposo P."/>
            <person name="Froufe H.J.C."/>
            <person name="Barroso C.S."/>
            <person name="Egas C."/>
        </authorList>
    </citation>
    <scope>NUCLEOTIDE SEQUENCE [LARGE SCALE GENOMIC DNA]</scope>
    <source>
        <strain evidence="9 10">NBRC 110900</strain>
    </source>
</reference>
<evidence type="ECO:0000256" key="8">
    <source>
        <dbReference type="SAM" id="SignalP"/>
    </source>
</evidence>
<dbReference type="InterPro" id="IPR051906">
    <property type="entry name" value="TolC-like"/>
</dbReference>
<dbReference type="GO" id="GO:0009279">
    <property type="term" value="C:cell outer membrane"/>
    <property type="evidence" value="ECO:0007669"/>
    <property type="project" value="UniProtKB-SubCell"/>
</dbReference>